<comment type="caution">
    <text evidence="2">The sequence shown here is derived from an EMBL/GenBank/DDBJ whole genome shotgun (WGS) entry which is preliminary data.</text>
</comment>
<dbReference type="Proteomes" id="UP000384372">
    <property type="component" value="Unassembled WGS sequence"/>
</dbReference>
<sequence length="197" mass="22821">MNKLVLFFGVLLGVCLCSCSSNKTASNTEELDTVWNEKVQNSFYDLKLGTPTSVEQIVNSLEKHGFYFIKEYSTDESLHFRFHESQYFTFGGLTWEMLDIYREGDVLQAVYFRNSSLDKAESIQNYNYIKDAIENKYLPTSVQPKDTTIYEKTLYFGRNNVRAAVSCYRYETVTKKIMIGTELSYSQKNIKPANDEL</sequence>
<accession>A0A6A7W7N5</accession>
<evidence type="ECO:0000256" key="1">
    <source>
        <dbReference type="SAM" id="SignalP"/>
    </source>
</evidence>
<dbReference type="RefSeq" id="WP_158462313.1">
    <property type="nucleotide sequence ID" value="NZ_VZAD01000007.1"/>
</dbReference>
<gene>
    <name evidence="2" type="ORF">F7D20_00440</name>
</gene>
<keyword evidence="3" id="KW-1185">Reference proteome</keyword>
<organism evidence="2 3">
    <name type="scientific">Segatella copri</name>
    <dbReference type="NCBI Taxonomy" id="165179"/>
    <lineage>
        <taxon>Bacteria</taxon>
        <taxon>Pseudomonadati</taxon>
        <taxon>Bacteroidota</taxon>
        <taxon>Bacteroidia</taxon>
        <taxon>Bacteroidales</taxon>
        <taxon>Prevotellaceae</taxon>
        <taxon>Segatella</taxon>
    </lineage>
</organism>
<dbReference type="EMBL" id="VZAD01000007">
    <property type="protein sequence ID" value="MQP10464.1"/>
    <property type="molecule type" value="Genomic_DNA"/>
</dbReference>
<dbReference type="AlphaFoldDB" id="A0A6A7W7N5"/>
<proteinExistence type="predicted"/>
<evidence type="ECO:0000313" key="3">
    <source>
        <dbReference type="Proteomes" id="UP000384372"/>
    </source>
</evidence>
<dbReference type="OrthoDB" id="9942501at2"/>
<keyword evidence="1" id="KW-0732">Signal</keyword>
<protein>
    <recommendedName>
        <fullName evidence="4">Lipoprotein</fullName>
    </recommendedName>
</protein>
<evidence type="ECO:0000313" key="2">
    <source>
        <dbReference type="EMBL" id="MQP10464.1"/>
    </source>
</evidence>
<evidence type="ECO:0008006" key="4">
    <source>
        <dbReference type="Google" id="ProtNLM"/>
    </source>
</evidence>
<reference evidence="2 3" key="1">
    <citation type="submission" date="2019-09" db="EMBL/GenBank/DDBJ databases">
        <title>Distinct polysaccharide growth profiles of human intestinal Prevotella copri isolates.</title>
        <authorList>
            <person name="Fehlner-Peach H."/>
            <person name="Magnabosco C."/>
            <person name="Raghavan V."/>
            <person name="Scher J.U."/>
            <person name="Tett A."/>
            <person name="Cox L.M."/>
            <person name="Gottsegen C."/>
            <person name="Watters A."/>
            <person name="Wiltshire- Gordon J.D."/>
            <person name="Segata N."/>
            <person name="Bonneau R."/>
            <person name="Littman D.R."/>
        </authorList>
    </citation>
    <scope>NUCLEOTIDE SEQUENCE [LARGE SCALE GENOMIC DNA]</scope>
    <source>
        <strain evidence="3">iAQ1173</strain>
    </source>
</reference>
<name>A0A6A7W7N5_9BACT</name>
<feature type="chain" id="PRO_5025562205" description="Lipoprotein" evidence="1">
    <location>
        <begin position="26"/>
        <end position="197"/>
    </location>
</feature>
<feature type="signal peptide" evidence="1">
    <location>
        <begin position="1"/>
        <end position="25"/>
    </location>
</feature>